<gene>
    <name evidence="3" type="ORF">HMPREF9444_01189</name>
</gene>
<dbReference type="GO" id="GO:0008933">
    <property type="term" value="F:peptidoglycan lytic transglycosylase activity"/>
    <property type="evidence" value="ECO:0007669"/>
    <property type="project" value="InterPro"/>
</dbReference>
<reference evidence="3 4" key="1">
    <citation type="submission" date="2011-01" db="EMBL/GenBank/DDBJ databases">
        <authorList>
            <person name="Weinstock G."/>
            <person name="Sodergren E."/>
            <person name="Clifton S."/>
            <person name="Fulton L."/>
            <person name="Fulton B."/>
            <person name="Courtney L."/>
            <person name="Fronick C."/>
            <person name="Harrison M."/>
            <person name="Strong C."/>
            <person name="Farmer C."/>
            <person name="Delahaunty K."/>
            <person name="Markovic C."/>
            <person name="Hall O."/>
            <person name="Minx P."/>
            <person name="Tomlinson C."/>
            <person name="Mitreva M."/>
            <person name="Hou S."/>
            <person name="Chen J."/>
            <person name="Wollam A."/>
            <person name="Pepin K.H."/>
            <person name="Johnson M."/>
            <person name="Bhonagiri V."/>
            <person name="Zhang X."/>
            <person name="Suruliraj S."/>
            <person name="Warren W."/>
            <person name="Chinwalla A."/>
            <person name="Mardis E.R."/>
            <person name="Wilson R.K."/>
        </authorList>
    </citation>
    <scope>NUCLEOTIDE SEQUENCE [LARGE SCALE GENOMIC DNA]</scope>
    <source>
        <strain evidence="4">DSM 22608 / JCM 16073 / KCTC 15190 / YIT 12066</strain>
    </source>
</reference>
<dbReference type="GO" id="GO:0016020">
    <property type="term" value="C:membrane"/>
    <property type="evidence" value="ECO:0007669"/>
    <property type="project" value="InterPro"/>
</dbReference>
<dbReference type="OrthoDB" id="92254at2"/>
<dbReference type="STRING" id="762983.HMPREF9444_01189"/>
<organism evidence="3 4">
    <name type="scientific">Succinatimonas hippei (strain DSM 22608 / JCM 16073 / KCTC 15190 / YIT 12066)</name>
    <dbReference type="NCBI Taxonomy" id="762983"/>
    <lineage>
        <taxon>Bacteria</taxon>
        <taxon>Pseudomonadati</taxon>
        <taxon>Pseudomonadota</taxon>
        <taxon>Gammaproteobacteria</taxon>
        <taxon>Aeromonadales</taxon>
        <taxon>Succinivibrionaceae</taxon>
        <taxon>Succinatimonas</taxon>
    </lineage>
</organism>
<dbReference type="Gene3D" id="1.10.530.10">
    <property type="match status" value="1"/>
</dbReference>
<keyword evidence="4" id="KW-1185">Reference proteome</keyword>
<dbReference type="GO" id="GO:0000270">
    <property type="term" value="P:peptidoglycan metabolic process"/>
    <property type="evidence" value="ECO:0007669"/>
    <property type="project" value="InterPro"/>
</dbReference>
<accession>E8LKF8</accession>
<name>E8LKF8_SUCHY</name>
<protein>
    <submittedName>
        <fullName evidence="3">Transglycosylase SLT domain protein</fullName>
    </submittedName>
</protein>
<dbReference type="InterPro" id="IPR023346">
    <property type="entry name" value="Lysozyme-like_dom_sf"/>
</dbReference>
<comment type="caution">
    <text evidence="3">The sequence shown here is derived from an EMBL/GenBank/DDBJ whole genome shotgun (WGS) entry which is preliminary data.</text>
</comment>
<dbReference type="HOGENOM" id="CLU_065765_5_0_6"/>
<feature type="domain" description="Transglycosylase SLT" evidence="2">
    <location>
        <begin position="64"/>
        <end position="171"/>
    </location>
</feature>
<comment type="similarity">
    <text evidence="1">Belongs to the transglycosylase Slt family.</text>
</comment>
<dbReference type="SUPFAM" id="SSF53955">
    <property type="entry name" value="Lysozyme-like"/>
    <property type="match status" value="1"/>
</dbReference>
<evidence type="ECO:0000259" key="2">
    <source>
        <dbReference type="Pfam" id="PF01464"/>
    </source>
</evidence>
<dbReference type="Pfam" id="PF01464">
    <property type="entry name" value="SLT"/>
    <property type="match status" value="1"/>
</dbReference>
<sequence length="189" mass="21191">MSVTTETVNALPFAGTKPIEKRIDSIDVYKLAKNAYKLRYSLMLPNDLMLKFKGSKGLKELIPYINKAARLSDVDAALIAAVIRTESSFNPNAISNKGARGLMQLMPETAAELKVKNPHDPQENITAGSRYLKKQLTKFQNTDLALAAYNAGPGNVMKYKGIPPFEETKNFVQKVKSYYLYYKNENTFK</sequence>
<dbReference type="EMBL" id="AEVO01000057">
    <property type="protein sequence ID" value="EFY06993.1"/>
    <property type="molecule type" value="Genomic_DNA"/>
</dbReference>
<dbReference type="AlphaFoldDB" id="E8LKF8"/>
<dbReference type="eggNOG" id="COG0741">
    <property type="taxonomic scope" value="Bacteria"/>
</dbReference>
<dbReference type="InterPro" id="IPR000189">
    <property type="entry name" value="Transglyc_AS"/>
</dbReference>
<dbReference type="PROSITE" id="PS00922">
    <property type="entry name" value="TRANSGLYCOSYLASE"/>
    <property type="match status" value="1"/>
</dbReference>
<dbReference type="PANTHER" id="PTHR37423:SF2">
    <property type="entry name" value="MEMBRANE-BOUND LYTIC MUREIN TRANSGLYCOSYLASE C"/>
    <property type="match status" value="1"/>
</dbReference>
<dbReference type="Proteomes" id="UP000018458">
    <property type="component" value="Unassembled WGS sequence"/>
</dbReference>
<dbReference type="InterPro" id="IPR008258">
    <property type="entry name" value="Transglycosylase_SLT_dom_1"/>
</dbReference>
<evidence type="ECO:0000256" key="1">
    <source>
        <dbReference type="ARBA" id="ARBA00007734"/>
    </source>
</evidence>
<evidence type="ECO:0000313" key="4">
    <source>
        <dbReference type="Proteomes" id="UP000018458"/>
    </source>
</evidence>
<evidence type="ECO:0000313" key="3">
    <source>
        <dbReference type="EMBL" id="EFY06993.1"/>
    </source>
</evidence>
<dbReference type="PANTHER" id="PTHR37423">
    <property type="entry name" value="SOLUBLE LYTIC MUREIN TRANSGLYCOSYLASE-RELATED"/>
    <property type="match status" value="1"/>
</dbReference>
<dbReference type="RefSeq" id="WP_009143389.1">
    <property type="nucleotide sequence ID" value="NZ_GL830993.1"/>
</dbReference>
<dbReference type="CDD" id="cd00254">
    <property type="entry name" value="LT-like"/>
    <property type="match status" value="1"/>
</dbReference>
<proteinExistence type="inferred from homology"/>